<comment type="caution">
    <text evidence="2">The sequence shown here is derived from an EMBL/GenBank/DDBJ whole genome shotgun (WGS) entry which is preliminary data.</text>
</comment>
<evidence type="ECO:0008006" key="4">
    <source>
        <dbReference type="Google" id="ProtNLM"/>
    </source>
</evidence>
<reference evidence="3" key="1">
    <citation type="journal article" date="2019" name="Int. J. Syst. Evol. Microbiol.">
        <title>The Global Catalogue of Microorganisms (GCM) 10K type strain sequencing project: providing services to taxonomists for standard genome sequencing and annotation.</title>
        <authorList>
            <consortium name="The Broad Institute Genomics Platform"/>
            <consortium name="The Broad Institute Genome Sequencing Center for Infectious Disease"/>
            <person name="Wu L."/>
            <person name="Ma J."/>
        </authorList>
    </citation>
    <scope>NUCLEOTIDE SEQUENCE [LARGE SCALE GENOMIC DNA]</scope>
    <source>
        <strain evidence="3">JCM 11117</strain>
    </source>
</reference>
<evidence type="ECO:0000313" key="3">
    <source>
        <dbReference type="Proteomes" id="UP001499967"/>
    </source>
</evidence>
<evidence type="ECO:0000313" key="2">
    <source>
        <dbReference type="EMBL" id="GAA0926934.1"/>
    </source>
</evidence>
<sequence>MPGEGEPIEAKQADEPHSEDEQRVQSNPKRSDDGDPEPEFEEVLRYAKQFINYGNTVLYLAPNASAGANVRIPARLLSDDDVHAELTYFVPPASYVEASAKLQRRRLLILCGTQGTGRRCGALALLTLAAPPDVDHLEPVTELLPRTTIEELLHLTLKPNRRYVLPDLVTGGISSERLRFRLDELSAHLTSAGAVLVATSNSPADFFPSHAVDLGRIECSKVLDAYLRRQTHDYDDDTVENLRSVASKRRPAEMATFLTLLEESGPHTVSEHFENGDQQTVNSLILQHPESYELLPLIAASFLPGASERYYEMHLDQLREHVDQHAQRTRWSRDYKDCIVQSRSDRATWVVSREPPLDRLERTVKLADTVESAHLLTRLRQHYGRELWGPVHSWLTERPRKMHVRDETSLAEGMATFARVDAAGARAVLDAWAIEKELPPRWAAAAALSAMCRDNNADFALRIAIVWSSRSRREKIVAAMAFSQALGLQRPVEALSRLWYLCLGDMIVARLARIQFVAFIRVTAHDTDMLRLTLSIVNWQLEQQLLGQAYRDKSVSQAISTVTALLSADVTPDTSLTLHALRSLPDHIDLLGSLWAQVLRTWPHRVAGLDVLRVAHGALHSVGQSDAFIKLGRSIASRVTRQEWEWMCRDLALPTAWMPTMFRTEIAV</sequence>
<gene>
    <name evidence="2" type="ORF">GCM10009559_12430</name>
</gene>
<organism evidence="2 3">
    <name type="scientific">Pseudonocardia zijingensis</name>
    <dbReference type="NCBI Taxonomy" id="153376"/>
    <lineage>
        <taxon>Bacteria</taxon>
        <taxon>Bacillati</taxon>
        <taxon>Actinomycetota</taxon>
        <taxon>Actinomycetes</taxon>
        <taxon>Pseudonocardiales</taxon>
        <taxon>Pseudonocardiaceae</taxon>
        <taxon>Pseudonocardia</taxon>
    </lineage>
</organism>
<accession>A0ABP3ZV85</accession>
<dbReference type="Proteomes" id="UP001499967">
    <property type="component" value="Unassembled WGS sequence"/>
</dbReference>
<name>A0ABP3ZV85_9PSEU</name>
<dbReference type="EMBL" id="BAAAHP010000033">
    <property type="protein sequence ID" value="GAA0926934.1"/>
    <property type="molecule type" value="Genomic_DNA"/>
</dbReference>
<feature type="compositionally biased region" description="Basic and acidic residues" evidence="1">
    <location>
        <begin position="8"/>
        <end position="33"/>
    </location>
</feature>
<evidence type="ECO:0000256" key="1">
    <source>
        <dbReference type="SAM" id="MobiDB-lite"/>
    </source>
</evidence>
<protein>
    <recommendedName>
        <fullName evidence="4">HEAT repeat protein</fullName>
    </recommendedName>
</protein>
<keyword evidence="3" id="KW-1185">Reference proteome</keyword>
<proteinExistence type="predicted"/>
<feature type="region of interest" description="Disordered" evidence="1">
    <location>
        <begin position="1"/>
        <end position="38"/>
    </location>
</feature>
<dbReference type="RefSeq" id="WP_379588912.1">
    <property type="nucleotide sequence ID" value="NZ_JBHSKO010000004.1"/>
</dbReference>